<dbReference type="Proteomes" id="UP001055712">
    <property type="component" value="Unassembled WGS sequence"/>
</dbReference>
<sequence length="67" mass="7260">MCLTCLPCIGASAWAGVKVSKSVDRAFSSKKPEEPIEPSFVTEAKLRWNLVSKPSAAAPSESQRPKR</sequence>
<reference evidence="1" key="2">
    <citation type="submission" date="2020-11" db="EMBL/GenBank/DDBJ databases">
        <authorList>
            <person name="Cecchin M."/>
            <person name="Marcolungo L."/>
            <person name="Rossato M."/>
            <person name="Girolomoni L."/>
            <person name="Cosentino E."/>
            <person name="Cuine S."/>
            <person name="Li-Beisson Y."/>
            <person name="Delledonne M."/>
            <person name="Ballottari M."/>
        </authorList>
    </citation>
    <scope>NUCLEOTIDE SEQUENCE</scope>
    <source>
        <strain evidence="1">211/11P</strain>
        <tissue evidence="1">Whole cell</tissue>
    </source>
</reference>
<comment type="caution">
    <text evidence="1">The sequence shown here is derived from an EMBL/GenBank/DDBJ whole genome shotgun (WGS) entry which is preliminary data.</text>
</comment>
<name>A0A9D4TWD5_CHLVU</name>
<evidence type="ECO:0000313" key="2">
    <source>
        <dbReference type="Proteomes" id="UP001055712"/>
    </source>
</evidence>
<evidence type="ECO:0000313" key="1">
    <source>
        <dbReference type="EMBL" id="KAI3436376.1"/>
    </source>
</evidence>
<accession>A0A9D4TWD5</accession>
<keyword evidence="2" id="KW-1185">Reference proteome</keyword>
<protein>
    <submittedName>
        <fullName evidence="1">Uncharacterized protein</fullName>
    </submittedName>
</protein>
<gene>
    <name evidence="1" type="ORF">D9Q98_002429</name>
</gene>
<dbReference type="AlphaFoldDB" id="A0A9D4TWD5"/>
<organism evidence="1 2">
    <name type="scientific">Chlorella vulgaris</name>
    <name type="common">Green alga</name>
    <dbReference type="NCBI Taxonomy" id="3077"/>
    <lineage>
        <taxon>Eukaryota</taxon>
        <taxon>Viridiplantae</taxon>
        <taxon>Chlorophyta</taxon>
        <taxon>core chlorophytes</taxon>
        <taxon>Trebouxiophyceae</taxon>
        <taxon>Chlorellales</taxon>
        <taxon>Chlorellaceae</taxon>
        <taxon>Chlorella clade</taxon>
        <taxon>Chlorella</taxon>
    </lineage>
</organism>
<reference evidence="1" key="1">
    <citation type="journal article" date="2019" name="Plant J.">
        <title>Chlorella vulgaris genome assembly and annotation reveals the molecular basis for metabolic acclimation to high light conditions.</title>
        <authorList>
            <person name="Cecchin M."/>
            <person name="Marcolungo L."/>
            <person name="Rossato M."/>
            <person name="Girolomoni L."/>
            <person name="Cosentino E."/>
            <person name="Cuine S."/>
            <person name="Li-Beisson Y."/>
            <person name="Delledonne M."/>
            <person name="Ballottari M."/>
        </authorList>
    </citation>
    <scope>NUCLEOTIDE SEQUENCE</scope>
    <source>
        <strain evidence="1">211/11P</strain>
    </source>
</reference>
<proteinExistence type="predicted"/>
<dbReference type="EMBL" id="SIDB01000002">
    <property type="protein sequence ID" value="KAI3436376.1"/>
    <property type="molecule type" value="Genomic_DNA"/>
</dbReference>